<proteinExistence type="predicted"/>
<keyword evidence="2" id="KW-1185">Reference proteome</keyword>
<evidence type="ECO:0000313" key="1">
    <source>
        <dbReference type="EMBL" id="TNC10854.1"/>
    </source>
</evidence>
<dbReference type="AlphaFoldDB" id="A0A5C4LDQ8"/>
<accession>A0A5C4LDQ8</accession>
<dbReference type="RefSeq" id="WP_139037928.1">
    <property type="nucleotide sequence ID" value="NZ_VDDA01000011.1"/>
</dbReference>
<sequence>MSLPILMRTGFVALNPSLRPAVEPRGGSLAPMVTNEVVHAASLIVQQLSLDFAAQGLPLDEYQIVIQVSARPSA</sequence>
<organism evidence="1 2">
    <name type="scientific">Methylobacterium terricola</name>
    <dbReference type="NCBI Taxonomy" id="2583531"/>
    <lineage>
        <taxon>Bacteria</taxon>
        <taxon>Pseudomonadati</taxon>
        <taxon>Pseudomonadota</taxon>
        <taxon>Alphaproteobacteria</taxon>
        <taxon>Hyphomicrobiales</taxon>
        <taxon>Methylobacteriaceae</taxon>
        <taxon>Methylobacterium</taxon>
    </lineage>
</organism>
<comment type="caution">
    <text evidence="1">The sequence shown here is derived from an EMBL/GenBank/DDBJ whole genome shotgun (WGS) entry which is preliminary data.</text>
</comment>
<dbReference type="EMBL" id="VDDA01000011">
    <property type="protein sequence ID" value="TNC10854.1"/>
    <property type="molecule type" value="Genomic_DNA"/>
</dbReference>
<gene>
    <name evidence="1" type="ORF">FF100_22140</name>
</gene>
<evidence type="ECO:0000313" key="2">
    <source>
        <dbReference type="Proteomes" id="UP000305267"/>
    </source>
</evidence>
<dbReference type="Proteomes" id="UP000305267">
    <property type="component" value="Unassembled WGS sequence"/>
</dbReference>
<protein>
    <submittedName>
        <fullName evidence="1">Uncharacterized protein</fullName>
    </submittedName>
</protein>
<reference evidence="1 2" key="1">
    <citation type="submission" date="2019-06" db="EMBL/GenBank/DDBJ databases">
        <title>Genome of Methylobacterium sp. 17Sr1-39.</title>
        <authorList>
            <person name="Seo T."/>
        </authorList>
    </citation>
    <scope>NUCLEOTIDE SEQUENCE [LARGE SCALE GENOMIC DNA]</scope>
    <source>
        <strain evidence="1 2">17Sr1-39</strain>
    </source>
</reference>
<name>A0A5C4LDQ8_9HYPH</name>